<dbReference type="EMBL" id="LT629796">
    <property type="protein sequence ID" value="SDU46913.1"/>
    <property type="molecule type" value="Genomic_DNA"/>
</dbReference>
<dbReference type="Pfam" id="PF19619">
    <property type="entry name" value="DUF6124"/>
    <property type="match status" value="1"/>
</dbReference>
<sequence length="164" mass="18123">MRVVWSYGGCARDTLGYAGFPSSSVREPAYSCHLPSRRGDQWRTPNPPQNDDVSPYESLDSKKLHDAAERALDHYLNPAAFKSPATRKPSTMFLIAPDIKDEDLLAHTCESLAQASVMASDFADYLEGPHRHKAMAIQQIVMLAELAANRMLDNVAITKPAPHC</sequence>
<reference evidence="2 3" key="1">
    <citation type="submission" date="2016-10" db="EMBL/GenBank/DDBJ databases">
        <authorList>
            <person name="Varghese N."/>
            <person name="Submissions S."/>
        </authorList>
    </citation>
    <scope>NUCLEOTIDE SEQUENCE [LARGE SCALE GENOMIC DNA]</scope>
    <source>
        <strain evidence="2 3">LMG 21607</strain>
    </source>
</reference>
<feature type="region of interest" description="Disordered" evidence="1">
    <location>
        <begin position="34"/>
        <end position="57"/>
    </location>
</feature>
<evidence type="ECO:0000256" key="1">
    <source>
        <dbReference type="SAM" id="MobiDB-lite"/>
    </source>
</evidence>
<protein>
    <recommendedName>
        <fullName evidence="4">DUF3077 domain-containing protein</fullName>
    </recommendedName>
</protein>
<gene>
    <name evidence="2" type="ORF">SAMN04489801_3393</name>
</gene>
<organism evidence="2 3">
    <name type="scientific">Pseudomonas mandelii</name>
    <dbReference type="NCBI Taxonomy" id="75612"/>
    <lineage>
        <taxon>Bacteria</taxon>
        <taxon>Pseudomonadati</taxon>
        <taxon>Pseudomonadota</taxon>
        <taxon>Gammaproteobacteria</taxon>
        <taxon>Pseudomonadales</taxon>
        <taxon>Pseudomonadaceae</taxon>
        <taxon>Pseudomonas</taxon>
    </lineage>
</organism>
<evidence type="ECO:0008006" key="4">
    <source>
        <dbReference type="Google" id="ProtNLM"/>
    </source>
</evidence>
<evidence type="ECO:0000313" key="3">
    <source>
        <dbReference type="Proteomes" id="UP000182476"/>
    </source>
</evidence>
<evidence type="ECO:0000313" key="2">
    <source>
        <dbReference type="EMBL" id="SDU46913.1"/>
    </source>
</evidence>
<name>A0ABY0VPI1_9PSED</name>
<proteinExistence type="predicted"/>
<accession>A0ABY0VPI1</accession>
<dbReference type="Proteomes" id="UP000182476">
    <property type="component" value="Chromosome I"/>
</dbReference>
<keyword evidence="3" id="KW-1185">Reference proteome</keyword>